<dbReference type="AlphaFoldDB" id="A0A915BR86"/>
<dbReference type="Pfam" id="PF25359">
    <property type="entry name" value="PH_met_RdRP"/>
    <property type="match status" value="1"/>
</dbReference>
<evidence type="ECO:0000313" key="3">
    <source>
        <dbReference type="WBParaSite" id="PgR054_g027_t04"/>
    </source>
</evidence>
<accession>A0A915BR86</accession>
<organism evidence="2 3">
    <name type="scientific">Parascaris univalens</name>
    <name type="common">Nematode worm</name>
    <dbReference type="NCBI Taxonomy" id="6257"/>
    <lineage>
        <taxon>Eukaryota</taxon>
        <taxon>Metazoa</taxon>
        <taxon>Ecdysozoa</taxon>
        <taxon>Nematoda</taxon>
        <taxon>Chromadorea</taxon>
        <taxon>Rhabditida</taxon>
        <taxon>Spirurina</taxon>
        <taxon>Ascaridomorpha</taxon>
        <taxon>Ascaridoidea</taxon>
        <taxon>Ascarididae</taxon>
        <taxon>Parascaris</taxon>
    </lineage>
</organism>
<evidence type="ECO:0000259" key="1">
    <source>
        <dbReference type="Pfam" id="PF25359"/>
    </source>
</evidence>
<name>A0A915BR86_PARUN</name>
<dbReference type="Proteomes" id="UP000887569">
    <property type="component" value="Unplaced"/>
</dbReference>
<evidence type="ECO:0000313" key="2">
    <source>
        <dbReference type="Proteomes" id="UP000887569"/>
    </source>
</evidence>
<keyword evidence="2" id="KW-1185">Reference proteome</keyword>
<sequence length="377" mass="42072">MLSKEWDVMRLKDLLPHVSLQQCRRLLAGTGGDLGDAVELAFEASATSSDGFVCSGASSDVIPRTASNTPSLPLASAHISCASCSSAEVISKQTVSATRRQSSVTLLILKITVAVEGLPNEQIMHNIREVLCKMEEYAEKRDCLKCGCTIERIGHPVARLQAAYEERYAEICADVQLKSNETSSQESLIEFAENFVNETGYGLSMQPLMEIRNIDTIFSQISAEHANVDIVWLAVGNMPNAGTFFIRGEYVTKYNTRSNCMRDAIPETKTSNAAGGHKLLSYATFEHDRRLMSLYFAVENQQRSNDGLLFTGYKLVLPYVSFHSVVVDCGSDHTERDNRVFIHLKYPPQLWQAIPRQMACGRRVLNMEQCRDWIRVV</sequence>
<reference evidence="3" key="1">
    <citation type="submission" date="2022-11" db="UniProtKB">
        <authorList>
            <consortium name="WormBaseParasite"/>
        </authorList>
    </citation>
    <scope>IDENTIFICATION</scope>
</reference>
<proteinExistence type="predicted"/>
<dbReference type="WBParaSite" id="PgR054_g027_t04">
    <property type="protein sequence ID" value="PgR054_g027_t04"/>
    <property type="gene ID" value="PgR054_g027"/>
</dbReference>
<feature type="domain" description="PH-like" evidence="1">
    <location>
        <begin position="223"/>
        <end position="373"/>
    </location>
</feature>
<dbReference type="InterPro" id="IPR057493">
    <property type="entry name" value="PH_RdRP-assoc"/>
</dbReference>
<protein>
    <submittedName>
        <fullName evidence="3">RNA-directed RNA polymerase</fullName>
    </submittedName>
</protein>